<comment type="caution">
    <text evidence="3">The sequence shown here is derived from an EMBL/GenBank/DDBJ whole genome shotgun (WGS) entry which is preliminary data.</text>
</comment>
<feature type="transmembrane region" description="Helical" evidence="2">
    <location>
        <begin position="20"/>
        <end position="42"/>
    </location>
</feature>
<name>A0ABD6EXH6_9BILA</name>
<dbReference type="EMBL" id="JBGFUD010006940">
    <property type="protein sequence ID" value="MFH4981292.1"/>
    <property type="molecule type" value="Genomic_DNA"/>
</dbReference>
<sequence>MDFAYEKHTCLAFPNYRSLFVHGLFAVCLTVHCSISSSVVINENHFPFFLQAKVMLNAFFCFHLLVTIITAEGTVRETLSRRLVNRPFPGAAFEYSCRIESGYLSGNEEGNLKLFYMLFASQSKGDNVPLLLWLNGGPGCSSLVGAFAEIGPFLVNKDGSLYQNAYAFNRKADLLFLETPNGTGFSYDSKNLSGVVVGDDETASMLMKHFFKTTVVHSYVDDKACRMEKRQSLVNDGRCLLERIIIDKIRKQFRFLMYIYMMKLRELLNFYDSDMTMSSYTTIRSHNREIVKHRF</sequence>
<evidence type="ECO:0000256" key="2">
    <source>
        <dbReference type="SAM" id="Phobius"/>
    </source>
</evidence>
<evidence type="ECO:0000313" key="4">
    <source>
        <dbReference type="Proteomes" id="UP001608902"/>
    </source>
</evidence>
<evidence type="ECO:0000313" key="3">
    <source>
        <dbReference type="EMBL" id="MFH4981292.1"/>
    </source>
</evidence>
<keyword evidence="2" id="KW-0812">Transmembrane</keyword>
<gene>
    <name evidence="3" type="ORF">AB6A40_008001</name>
</gene>
<organism evidence="3 4">
    <name type="scientific">Gnathostoma spinigerum</name>
    <dbReference type="NCBI Taxonomy" id="75299"/>
    <lineage>
        <taxon>Eukaryota</taxon>
        <taxon>Metazoa</taxon>
        <taxon>Ecdysozoa</taxon>
        <taxon>Nematoda</taxon>
        <taxon>Chromadorea</taxon>
        <taxon>Rhabditida</taxon>
        <taxon>Spirurina</taxon>
        <taxon>Gnathostomatomorpha</taxon>
        <taxon>Gnathostomatoidea</taxon>
        <taxon>Gnathostomatidae</taxon>
        <taxon>Gnathostoma</taxon>
    </lineage>
</organism>
<dbReference type="Proteomes" id="UP001608902">
    <property type="component" value="Unassembled WGS sequence"/>
</dbReference>
<keyword evidence="2" id="KW-1133">Transmembrane helix</keyword>
<dbReference type="PANTHER" id="PTHR11802">
    <property type="entry name" value="SERINE PROTEASE FAMILY S10 SERINE CARBOXYPEPTIDASE"/>
    <property type="match status" value="1"/>
</dbReference>
<keyword evidence="2" id="KW-0472">Membrane</keyword>
<dbReference type="InterPro" id="IPR001563">
    <property type="entry name" value="Peptidase_S10"/>
</dbReference>
<dbReference type="Pfam" id="PF00450">
    <property type="entry name" value="Peptidase_S10"/>
    <property type="match status" value="1"/>
</dbReference>
<evidence type="ECO:0008006" key="5">
    <source>
        <dbReference type="Google" id="ProtNLM"/>
    </source>
</evidence>
<keyword evidence="4" id="KW-1185">Reference proteome</keyword>
<dbReference type="AlphaFoldDB" id="A0ABD6EXH6"/>
<protein>
    <recommendedName>
        <fullName evidence="5">Serine carboxypeptidase</fullName>
    </recommendedName>
</protein>
<accession>A0ABD6EXH6</accession>
<feature type="transmembrane region" description="Helical" evidence="2">
    <location>
        <begin position="54"/>
        <end position="71"/>
    </location>
</feature>
<reference evidence="3 4" key="1">
    <citation type="submission" date="2024-08" db="EMBL/GenBank/DDBJ databases">
        <title>Gnathostoma spinigerum genome.</title>
        <authorList>
            <person name="Gonzalez-Bertolin B."/>
            <person name="Monzon S."/>
            <person name="Zaballos A."/>
            <person name="Jimenez P."/>
            <person name="Dekumyoy P."/>
            <person name="Varona S."/>
            <person name="Cuesta I."/>
            <person name="Sumanam S."/>
            <person name="Adisakwattana P."/>
            <person name="Gasser R.B."/>
            <person name="Hernandez-Gonzalez A."/>
            <person name="Young N.D."/>
            <person name="Perteguer M.J."/>
        </authorList>
    </citation>
    <scope>NUCLEOTIDE SEQUENCE [LARGE SCALE GENOMIC DNA]</scope>
    <source>
        <strain evidence="3">AL3</strain>
        <tissue evidence="3">Liver</tissue>
    </source>
</reference>
<dbReference type="SUPFAM" id="SSF53474">
    <property type="entry name" value="alpha/beta-Hydrolases"/>
    <property type="match status" value="1"/>
</dbReference>
<comment type="similarity">
    <text evidence="1">Belongs to the peptidase S10 family.</text>
</comment>
<dbReference type="Gene3D" id="3.40.50.1820">
    <property type="entry name" value="alpha/beta hydrolase"/>
    <property type="match status" value="1"/>
</dbReference>
<evidence type="ECO:0000256" key="1">
    <source>
        <dbReference type="ARBA" id="ARBA00009431"/>
    </source>
</evidence>
<dbReference type="InterPro" id="IPR029058">
    <property type="entry name" value="AB_hydrolase_fold"/>
</dbReference>
<proteinExistence type="inferred from homology"/>